<proteinExistence type="predicted"/>
<protein>
    <submittedName>
        <fullName evidence="1">Uncharacterized protein</fullName>
    </submittedName>
</protein>
<organism evidence="1 2">
    <name type="scientific">Clitoria ternatea</name>
    <name type="common">Butterfly pea</name>
    <dbReference type="NCBI Taxonomy" id="43366"/>
    <lineage>
        <taxon>Eukaryota</taxon>
        <taxon>Viridiplantae</taxon>
        <taxon>Streptophyta</taxon>
        <taxon>Embryophyta</taxon>
        <taxon>Tracheophyta</taxon>
        <taxon>Spermatophyta</taxon>
        <taxon>Magnoliopsida</taxon>
        <taxon>eudicotyledons</taxon>
        <taxon>Gunneridae</taxon>
        <taxon>Pentapetalae</taxon>
        <taxon>rosids</taxon>
        <taxon>fabids</taxon>
        <taxon>Fabales</taxon>
        <taxon>Fabaceae</taxon>
        <taxon>Papilionoideae</taxon>
        <taxon>50 kb inversion clade</taxon>
        <taxon>NPAAA clade</taxon>
        <taxon>indigoferoid/millettioid clade</taxon>
        <taxon>Phaseoleae</taxon>
        <taxon>Clitoria</taxon>
    </lineage>
</organism>
<name>A0AAN9J7B7_CLITE</name>
<gene>
    <name evidence="1" type="ORF">RJT34_16558</name>
</gene>
<dbReference type="Proteomes" id="UP001359559">
    <property type="component" value="Unassembled WGS sequence"/>
</dbReference>
<accession>A0AAN9J7B7</accession>
<comment type="caution">
    <text evidence="1">The sequence shown here is derived from an EMBL/GenBank/DDBJ whole genome shotgun (WGS) entry which is preliminary data.</text>
</comment>
<reference evidence="1 2" key="1">
    <citation type="submission" date="2024-01" db="EMBL/GenBank/DDBJ databases">
        <title>The genomes of 5 underutilized Papilionoideae crops provide insights into root nodulation and disease resistance.</title>
        <authorList>
            <person name="Yuan L."/>
        </authorList>
    </citation>
    <scope>NUCLEOTIDE SEQUENCE [LARGE SCALE GENOMIC DNA]</scope>
    <source>
        <strain evidence="1">LY-2023</strain>
        <tissue evidence="1">Leaf</tissue>
    </source>
</reference>
<evidence type="ECO:0000313" key="1">
    <source>
        <dbReference type="EMBL" id="KAK7293685.1"/>
    </source>
</evidence>
<dbReference type="EMBL" id="JAYKXN010000004">
    <property type="protein sequence ID" value="KAK7293685.1"/>
    <property type="molecule type" value="Genomic_DNA"/>
</dbReference>
<keyword evidence="2" id="KW-1185">Reference proteome</keyword>
<sequence length="167" mass="19128">MVMACGQEKRRKEKLAFSLSWSKEKIEMKENVIMVGKKNWRRRRWQCQVNMSGLFGSGDSIGHSDNGNMTTFGSITGNNEGFGSTFTNEGDNTRSKQVIISNIVEQEDAQEVETTNANTQPHGAHGVGFRRKELYMKVNKKRKLQGSDFDEALRHLQKMKKLDMLFY</sequence>
<evidence type="ECO:0000313" key="2">
    <source>
        <dbReference type="Proteomes" id="UP001359559"/>
    </source>
</evidence>
<dbReference type="AlphaFoldDB" id="A0AAN9J7B7"/>